<dbReference type="InterPro" id="IPR020008">
    <property type="entry name" value="GlyGly_CTERM"/>
</dbReference>
<gene>
    <name evidence="2" type="ORF">ODY93_16325</name>
</gene>
<keyword evidence="3" id="KW-1185">Reference proteome</keyword>
<evidence type="ECO:0000313" key="2">
    <source>
        <dbReference type="EMBL" id="MDI5833147.1"/>
    </source>
</evidence>
<protein>
    <submittedName>
        <fullName evidence="2">GlyGly-CTERM sorting domain-containing protein</fullName>
    </submittedName>
</protein>
<dbReference type="NCBIfam" id="TIGR03501">
    <property type="entry name" value="GlyGly_CTERM"/>
    <property type="match status" value="1"/>
</dbReference>
<feature type="compositionally biased region" description="Pro residues" evidence="1">
    <location>
        <begin position="17"/>
        <end position="27"/>
    </location>
</feature>
<feature type="region of interest" description="Disordered" evidence="1">
    <location>
        <begin position="1"/>
        <end position="35"/>
    </location>
</feature>
<proteinExistence type="predicted"/>
<accession>A0ABT6UF96</accession>
<evidence type="ECO:0000313" key="3">
    <source>
        <dbReference type="Proteomes" id="UP001159075"/>
    </source>
</evidence>
<name>A0ABT6UF96_9GAMM</name>
<reference evidence="2 3" key="1">
    <citation type="submission" date="2022-09" db="EMBL/GenBank/DDBJ databases">
        <title>The outer-membrane cytochrome OmcA is essential for infection of Shewanella oneidensis by a zebrafish-associated bacteriophage.</title>
        <authorList>
            <person name="Grenfell A.W."/>
            <person name="Intile P."/>
            <person name="Mcfarlane J."/>
            <person name="Leung D."/>
            <person name="Abdalla K."/>
            <person name="Wold M."/>
            <person name="Kees E."/>
            <person name="Gralnick J."/>
        </authorList>
    </citation>
    <scope>NUCLEOTIDE SEQUENCE [LARGE SCALE GENOMIC DNA]</scope>
    <source>
        <strain evidence="2 3">NF-5</strain>
    </source>
</reference>
<feature type="compositionally biased region" description="Polar residues" evidence="1">
    <location>
        <begin position="1"/>
        <end position="10"/>
    </location>
</feature>
<sequence>MVQTSFNLVVNSDGVEPTPPTTPPTPPVEETKESDGGSLGWLAILMLGLMAASRQKWIVNK</sequence>
<comment type="caution">
    <text evidence="2">The sequence shown here is derived from an EMBL/GenBank/DDBJ whole genome shotgun (WGS) entry which is preliminary data.</text>
</comment>
<evidence type="ECO:0000256" key="1">
    <source>
        <dbReference type="SAM" id="MobiDB-lite"/>
    </source>
</evidence>
<dbReference type="EMBL" id="JAOTLW010000018">
    <property type="protein sequence ID" value="MDI5833147.1"/>
    <property type="molecule type" value="Genomic_DNA"/>
</dbReference>
<dbReference type="Proteomes" id="UP001159075">
    <property type="component" value="Unassembled WGS sequence"/>
</dbReference>
<organism evidence="2 3">
    <name type="scientific">Shewanella xiamenensis</name>
    <dbReference type="NCBI Taxonomy" id="332186"/>
    <lineage>
        <taxon>Bacteria</taxon>
        <taxon>Pseudomonadati</taxon>
        <taxon>Pseudomonadota</taxon>
        <taxon>Gammaproteobacteria</taxon>
        <taxon>Alteromonadales</taxon>
        <taxon>Shewanellaceae</taxon>
        <taxon>Shewanella</taxon>
    </lineage>
</organism>